<feature type="binding site" evidence="8">
    <location>
        <position position="216"/>
    </location>
    <ligand>
        <name>Zn(2+)</name>
        <dbReference type="ChEBI" id="CHEBI:29105"/>
        <label>2</label>
        <note>catalytic</note>
    </ligand>
</feature>
<feature type="binding site" evidence="8">
    <location>
        <position position="216"/>
    </location>
    <ligand>
        <name>Zn(2+)</name>
        <dbReference type="ChEBI" id="CHEBI:29105"/>
        <label>1</label>
        <note>catalytic</note>
    </ligand>
</feature>
<feature type="domain" description="Metallo-beta-lactamase" evidence="10">
    <location>
        <begin position="207"/>
        <end position="275"/>
    </location>
</feature>
<dbReference type="AlphaFoldDB" id="A0A223S7B1"/>
<evidence type="ECO:0000256" key="8">
    <source>
        <dbReference type="HAMAP-Rule" id="MF_01818"/>
    </source>
</evidence>
<protein>
    <recommendedName>
        <fullName evidence="8">Ribonuclease Z</fullName>
        <shortName evidence="8">RNase Z</shortName>
        <ecNumber evidence="8">3.1.26.11</ecNumber>
    </recommendedName>
    <alternativeName>
        <fullName evidence="8">tRNA 3 endonuclease</fullName>
    </alternativeName>
    <alternativeName>
        <fullName evidence="8">tRNase Z</fullName>
    </alternativeName>
</protein>
<dbReference type="EMBL" id="CP022753">
    <property type="protein sequence ID" value="ASU84006.1"/>
    <property type="molecule type" value="Genomic_DNA"/>
</dbReference>
<feature type="binding site" evidence="8">
    <location>
        <position position="65"/>
    </location>
    <ligand>
        <name>Zn(2+)</name>
        <dbReference type="ChEBI" id="CHEBI:29105"/>
        <label>1</label>
        <note>catalytic</note>
    </ligand>
</feature>
<keyword evidence="5 8" id="KW-0255">Endonuclease</keyword>
<reference evidence="11 12" key="1">
    <citation type="submission" date="2017-08" db="EMBL/GenBank/DDBJ databases">
        <title>The complete genome sequence of Nocardiopsis gilva YIM 90087.</title>
        <authorList>
            <person name="Yin M."/>
            <person name="Tang S."/>
        </authorList>
    </citation>
    <scope>NUCLEOTIDE SEQUENCE [LARGE SCALE GENOMIC DNA]</scope>
    <source>
        <strain evidence="11 12">YIM 90087</strain>
    </source>
</reference>
<evidence type="ECO:0000256" key="5">
    <source>
        <dbReference type="ARBA" id="ARBA00022759"/>
    </source>
</evidence>
<comment type="subunit">
    <text evidence="1 8">Homodimer.</text>
</comment>
<evidence type="ECO:0000256" key="4">
    <source>
        <dbReference type="ARBA" id="ARBA00022723"/>
    </source>
</evidence>
<dbReference type="Pfam" id="PF12706">
    <property type="entry name" value="Lactamase_B_2"/>
    <property type="match status" value="1"/>
</dbReference>
<dbReference type="CDD" id="cd07717">
    <property type="entry name" value="RNaseZ_ZiPD-like_MBL-fold"/>
    <property type="match status" value="1"/>
</dbReference>
<comment type="similarity">
    <text evidence="8">Belongs to the RNase Z family.</text>
</comment>
<evidence type="ECO:0000256" key="2">
    <source>
        <dbReference type="ARBA" id="ARBA00022694"/>
    </source>
</evidence>
<feature type="domain" description="Metallo-beta-lactamase" evidence="9">
    <location>
        <begin position="19"/>
        <end position="134"/>
    </location>
</feature>
<feature type="active site" description="Proton acceptor" evidence="8">
    <location>
        <position position="67"/>
    </location>
</feature>
<evidence type="ECO:0000256" key="1">
    <source>
        <dbReference type="ARBA" id="ARBA00011738"/>
    </source>
</evidence>
<feature type="binding site" evidence="8">
    <location>
        <position position="274"/>
    </location>
    <ligand>
        <name>Zn(2+)</name>
        <dbReference type="ChEBI" id="CHEBI:29105"/>
        <label>2</label>
        <note>catalytic</note>
    </ligand>
</feature>
<evidence type="ECO:0000256" key="7">
    <source>
        <dbReference type="ARBA" id="ARBA00022833"/>
    </source>
</evidence>
<dbReference type="OrthoDB" id="9800940at2"/>
<evidence type="ECO:0000313" key="11">
    <source>
        <dbReference type="EMBL" id="ASU84006.1"/>
    </source>
</evidence>
<dbReference type="PANTHER" id="PTHR46018">
    <property type="entry name" value="ZINC PHOSPHODIESTERASE ELAC PROTEIN 1"/>
    <property type="match status" value="1"/>
</dbReference>
<feature type="binding site" evidence="8">
    <location>
        <position position="67"/>
    </location>
    <ligand>
        <name>Zn(2+)</name>
        <dbReference type="ChEBI" id="CHEBI:29105"/>
        <label>2</label>
        <note>catalytic</note>
    </ligand>
</feature>
<dbReference type="KEGG" id="ngv:CDO52_15515"/>
<evidence type="ECO:0000313" key="12">
    <source>
        <dbReference type="Proteomes" id="UP000215005"/>
    </source>
</evidence>
<dbReference type="Gene3D" id="3.60.15.10">
    <property type="entry name" value="Ribonuclease Z/Hydroxyacylglutathione hydrolase-like"/>
    <property type="match status" value="1"/>
</dbReference>
<dbReference type="Proteomes" id="UP000215005">
    <property type="component" value="Chromosome"/>
</dbReference>
<dbReference type="InterPro" id="IPR001279">
    <property type="entry name" value="Metallo-B-lactamas"/>
</dbReference>
<accession>A0A223S7B1</accession>
<dbReference type="SUPFAM" id="SSF56281">
    <property type="entry name" value="Metallo-hydrolase/oxidoreductase"/>
    <property type="match status" value="1"/>
</dbReference>
<organism evidence="11 12">
    <name type="scientific">Nocardiopsis gilva YIM 90087</name>
    <dbReference type="NCBI Taxonomy" id="1235441"/>
    <lineage>
        <taxon>Bacteria</taxon>
        <taxon>Bacillati</taxon>
        <taxon>Actinomycetota</taxon>
        <taxon>Actinomycetes</taxon>
        <taxon>Streptosporangiales</taxon>
        <taxon>Nocardiopsidaceae</taxon>
        <taxon>Nocardiopsis</taxon>
    </lineage>
</organism>
<dbReference type="PANTHER" id="PTHR46018:SF2">
    <property type="entry name" value="ZINC PHOSPHODIESTERASE ELAC PROTEIN 1"/>
    <property type="match status" value="1"/>
</dbReference>
<evidence type="ECO:0000256" key="6">
    <source>
        <dbReference type="ARBA" id="ARBA00022801"/>
    </source>
</evidence>
<evidence type="ECO:0000259" key="10">
    <source>
        <dbReference type="Pfam" id="PF12706"/>
    </source>
</evidence>
<name>A0A223S7B1_9ACTN</name>
<dbReference type="GO" id="GO:0042781">
    <property type="term" value="F:3'-tRNA processing endoribonuclease activity"/>
    <property type="evidence" value="ECO:0007669"/>
    <property type="project" value="UniProtKB-UniRule"/>
</dbReference>
<dbReference type="GO" id="GO:0008270">
    <property type="term" value="F:zinc ion binding"/>
    <property type="evidence" value="ECO:0007669"/>
    <property type="project" value="UniProtKB-UniRule"/>
</dbReference>
<keyword evidence="3 8" id="KW-0540">Nuclease</keyword>
<keyword evidence="4 8" id="KW-0479">Metal-binding</keyword>
<dbReference type="NCBIfam" id="NF000805">
    <property type="entry name" value="PRK00055.2-3"/>
    <property type="match status" value="1"/>
</dbReference>
<feature type="binding site" evidence="8">
    <location>
        <position position="148"/>
    </location>
    <ligand>
        <name>Zn(2+)</name>
        <dbReference type="ChEBI" id="CHEBI:29105"/>
        <label>1</label>
        <note>catalytic</note>
    </ligand>
</feature>
<dbReference type="Pfam" id="PF00753">
    <property type="entry name" value="Lactamase_B"/>
    <property type="match status" value="1"/>
</dbReference>
<keyword evidence="7 8" id="KW-0862">Zinc</keyword>
<evidence type="ECO:0000256" key="3">
    <source>
        <dbReference type="ARBA" id="ARBA00022722"/>
    </source>
</evidence>
<feature type="binding site" evidence="8">
    <location>
        <position position="63"/>
    </location>
    <ligand>
        <name>Zn(2+)</name>
        <dbReference type="ChEBI" id="CHEBI:29105"/>
        <label>1</label>
        <note>catalytic</note>
    </ligand>
</feature>
<dbReference type="InterPro" id="IPR013471">
    <property type="entry name" value="RNase_Z/BN"/>
</dbReference>
<evidence type="ECO:0000259" key="9">
    <source>
        <dbReference type="Pfam" id="PF00753"/>
    </source>
</evidence>
<keyword evidence="2 8" id="KW-0819">tRNA processing</keyword>
<keyword evidence="12" id="KW-1185">Reference proteome</keyword>
<dbReference type="EC" id="3.1.26.11" evidence="8"/>
<comment type="catalytic activity">
    <reaction evidence="8">
        <text>Endonucleolytic cleavage of RNA, removing extra 3' nucleotides from tRNA precursor, generating 3' termini of tRNAs. A 3'-hydroxy group is left at the tRNA terminus and a 5'-phosphoryl group is left at the trailer molecule.</text>
        <dbReference type="EC" id="3.1.26.11"/>
    </reaction>
</comment>
<comment type="function">
    <text evidence="8">Zinc phosphodiesterase, which displays some tRNA 3'-processing endonuclease activity. Probably involved in tRNA maturation, by removing a 3'-trailer from precursor tRNA.</text>
</comment>
<proteinExistence type="inferred from homology"/>
<sequence>MSARELVVLGSSSAVPTKRRNHNGYFLRWDSHGILFDPGEGTQRQMRYAGLSAHDITRICVTHFHGDHCLGVPGVVQRIARDKVGHTVHAVFPWEGEEYWRRLRHATAFSDTDVIAEQPVVGEETVLTGEPEGTGSGELIVTARPLRHRLPTYGYRLAEPDGSRMLPERLAARGVHGPAIRRLLEDGQVRNAAGDLVHLEECAETRRGQVFAFIMDTAACANAVRLAQDADLLVIESTYLESEAALAADYAHLTAAEAGRIAAEAGVRRMVLTHISERYEPADDARFLAEAGAEFDGDIVLAADLQRVAVPRRRR</sequence>
<feature type="binding site" evidence="8">
    <location>
        <position position="68"/>
    </location>
    <ligand>
        <name>Zn(2+)</name>
        <dbReference type="ChEBI" id="CHEBI:29105"/>
        <label>2</label>
        <note>catalytic</note>
    </ligand>
</feature>
<gene>
    <name evidence="8" type="primary">rnz</name>
    <name evidence="11" type="ORF">CDO52_15515</name>
</gene>
<comment type="cofactor">
    <cofactor evidence="8">
        <name>Zn(2+)</name>
        <dbReference type="ChEBI" id="CHEBI:29105"/>
    </cofactor>
    <text evidence="8">Binds 2 Zn(2+) ions.</text>
</comment>
<dbReference type="InterPro" id="IPR036866">
    <property type="entry name" value="RibonucZ/Hydroxyglut_hydro"/>
</dbReference>
<dbReference type="HAMAP" id="MF_01818">
    <property type="entry name" value="RNase_Z_BN"/>
    <property type="match status" value="1"/>
</dbReference>
<dbReference type="RefSeq" id="WP_017619096.1">
    <property type="nucleotide sequence ID" value="NZ_ANBG01000223.1"/>
</dbReference>
<keyword evidence="6 8" id="KW-0378">Hydrolase</keyword>